<proteinExistence type="inferred from homology"/>
<dbReference type="Proteomes" id="UP001152820">
    <property type="component" value="Unassembled WGS sequence"/>
</dbReference>
<dbReference type="PROSITE" id="PS51892">
    <property type="entry name" value="SUBTILASE"/>
    <property type="match status" value="1"/>
</dbReference>
<dbReference type="InterPro" id="IPR000209">
    <property type="entry name" value="Peptidase_S8/S53_dom"/>
</dbReference>
<dbReference type="InterPro" id="IPR034074">
    <property type="entry name" value="Y4bN_pept_dom"/>
</dbReference>
<dbReference type="AlphaFoldDB" id="A0AB35K9Y2"/>
<dbReference type="Gene3D" id="3.40.50.200">
    <property type="entry name" value="Peptidase S8/S53 domain"/>
    <property type="match status" value="1"/>
</dbReference>
<keyword evidence="1" id="KW-0645">Protease</keyword>
<evidence type="ECO:0000313" key="4">
    <source>
        <dbReference type="EMBL" id="MDG5048554.1"/>
    </source>
</evidence>
<gene>
    <name evidence="4" type="ORF">OGZ38_05310</name>
</gene>
<dbReference type="InterPro" id="IPR036852">
    <property type="entry name" value="Peptidase_S8/S53_dom_sf"/>
</dbReference>
<organism evidence="4 5">
    <name type="scientific">Lactococcus lactis</name>
    <dbReference type="NCBI Taxonomy" id="1358"/>
    <lineage>
        <taxon>Bacteria</taxon>
        <taxon>Bacillati</taxon>
        <taxon>Bacillota</taxon>
        <taxon>Bacilli</taxon>
        <taxon>Lactobacillales</taxon>
        <taxon>Streptococcaceae</taxon>
        <taxon>Lactococcus</taxon>
    </lineage>
</organism>
<evidence type="ECO:0000256" key="2">
    <source>
        <dbReference type="SAM" id="MobiDB-lite"/>
    </source>
</evidence>
<dbReference type="GO" id="GO:0006508">
    <property type="term" value="P:proteolysis"/>
    <property type="evidence" value="ECO:0007669"/>
    <property type="project" value="UniProtKB-KW"/>
</dbReference>
<dbReference type="RefSeq" id="WP_278200021.1">
    <property type="nucleotide sequence ID" value="NZ_JAOWLO010000003.1"/>
</dbReference>
<reference evidence="4" key="2">
    <citation type="journal article" date="2023" name="Food Microbiol.">
        <title>Evaluation of the fermentation potential of lactic acid bacteria isolated from herbs, fruits and vegetables as starter cultures in nut-based milk alternatives.</title>
        <authorList>
            <person name="Huang W."/>
            <person name="Dong A."/>
            <person name="Pham H.T."/>
            <person name="Zhou C."/>
            <person name="Huo Z."/>
            <person name="Watjen A.P."/>
            <person name="Prakash S."/>
            <person name="Bang-Berthelsen C.H."/>
            <person name="Turner M.S."/>
        </authorList>
    </citation>
    <scope>NUCLEOTIDE SEQUENCE</scope>
    <source>
        <strain evidence="4">593</strain>
    </source>
</reference>
<sequence length="743" mass="83430">MSDNNRRPILGHGENLVGSFSKSNGGGEKSYPRSYEEAVNLVSSKLESLKADISAIPLNKKLDKVVVAVKLHESFLAKSYTPDTFFRNLDYENIGSRQWKTESGKESKLNFVKINPDNIENNINELMGFDTESFKNDLRKIEDIGLLEAEDIVLGFEDGWEKGRVELVLHPFEDTNIVLEKLFNLLNFSTEERESIKYKKYENGPLFVSLNISKEKLSNISTFNPLRTAHPLKVEVNTFNQEPFPVRVRAPEVLFEPSKKIGIIDGGVDISNPFFKPFVSQTFEISDLGSDQFLKHGTNVTSMALYGDLFDKYDNEKLSPPLLGVESIRAFPSTDPEDIDLYESIDFLEEVIPQLSEIDVFNISVGPVGSILDDDISRFTTALDYISYNYKKLFTVAVGNTGELDVPFNRIQSPADLVNGIGVGAYSVESSGEIIRAKYSSIGFGREGCKVKPDICEHGGSSERPLQVLNPEFYSMSNVIGTSFAAPVVARKAAELMLKSSDVGVLSARALLIQAASNEISDINAELGYGACVQNTDEILTCTENKITILYNNEMSVRNYAKLNIPLPQNSYAKKYKISWTIVTDTYPNPLFSEGYTSTALEDTFYPNENKFYYRFNKKARKMHIFKDADEIKKLEEQGYIKSTIQASTSPNKFSTEADLRSEQKWDTVVKKSSVHYSSTLEHPFIVLHALDRGEGRNRVRYSVAITIEAIDYEGDLYEEVLSEYKVLAPIGIKLESELRISL</sequence>
<dbReference type="GO" id="GO:0004252">
    <property type="term" value="F:serine-type endopeptidase activity"/>
    <property type="evidence" value="ECO:0007669"/>
    <property type="project" value="UniProtKB-UniRule"/>
</dbReference>
<name>A0AB35K9Y2_9LACT</name>
<evidence type="ECO:0000259" key="3">
    <source>
        <dbReference type="Pfam" id="PF00082"/>
    </source>
</evidence>
<comment type="similarity">
    <text evidence="1">Belongs to the peptidase S8 family.</text>
</comment>
<feature type="region of interest" description="Disordered" evidence="2">
    <location>
        <begin position="1"/>
        <end position="31"/>
    </location>
</feature>
<reference evidence="4" key="1">
    <citation type="submission" date="2022-10" db="EMBL/GenBank/DDBJ databases">
        <authorList>
            <person name="Turner M.S."/>
            <person name="Huang W."/>
        </authorList>
    </citation>
    <scope>NUCLEOTIDE SEQUENCE</scope>
    <source>
        <strain evidence="4">593</strain>
    </source>
</reference>
<keyword evidence="1" id="KW-0720">Serine protease</keyword>
<protein>
    <submittedName>
        <fullName evidence="4">S8 family peptidase</fullName>
    </submittedName>
</protein>
<dbReference type="SUPFAM" id="SSF52743">
    <property type="entry name" value="Subtilisin-like"/>
    <property type="match status" value="1"/>
</dbReference>
<dbReference type="EMBL" id="JAOWLO010000003">
    <property type="protein sequence ID" value="MDG5048554.1"/>
    <property type="molecule type" value="Genomic_DNA"/>
</dbReference>
<feature type="active site" description="Charge relay system" evidence="1">
    <location>
        <position position="483"/>
    </location>
</feature>
<comment type="caution">
    <text evidence="4">The sequence shown here is derived from an EMBL/GenBank/DDBJ whole genome shotgun (WGS) entry which is preliminary data.</text>
</comment>
<dbReference type="CDD" id="cd04847">
    <property type="entry name" value="Peptidases_S8_Subtilisin_like_2"/>
    <property type="match status" value="1"/>
</dbReference>
<evidence type="ECO:0000313" key="5">
    <source>
        <dbReference type="Proteomes" id="UP001152820"/>
    </source>
</evidence>
<evidence type="ECO:0000256" key="1">
    <source>
        <dbReference type="PROSITE-ProRule" id="PRU01240"/>
    </source>
</evidence>
<accession>A0AB35K9Y2</accession>
<feature type="active site" description="Charge relay system" evidence="1">
    <location>
        <position position="296"/>
    </location>
</feature>
<keyword evidence="1" id="KW-0378">Hydrolase</keyword>
<dbReference type="Pfam" id="PF00082">
    <property type="entry name" value="Peptidase_S8"/>
    <property type="match status" value="1"/>
</dbReference>
<feature type="domain" description="Peptidase S8/S53" evidence="3">
    <location>
        <begin position="260"/>
        <end position="530"/>
    </location>
</feature>
<feature type="active site" description="Charge relay system" evidence="1">
    <location>
        <position position="265"/>
    </location>
</feature>